<dbReference type="AlphaFoldDB" id="A0A3Q0GP54"/>
<dbReference type="InterPro" id="IPR036390">
    <property type="entry name" value="WH_DNA-bd_sf"/>
</dbReference>
<keyword evidence="3" id="KW-1185">Reference proteome</keyword>
<name>A0A3Q0GP54_ALLSI</name>
<dbReference type="STRING" id="38654.A0A3Q0GP54"/>
<dbReference type="GeneID" id="102373065"/>
<dbReference type="InParanoid" id="A0A3Q0GP54"/>
<dbReference type="Pfam" id="PF00610">
    <property type="entry name" value="DEP"/>
    <property type="match status" value="1"/>
</dbReference>
<dbReference type="InterPro" id="IPR000591">
    <property type="entry name" value="DEP_dom"/>
</dbReference>
<accession>A0A3Q0GP54</accession>
<dbReference type="InterPro" id="IPR036388">
    <property type="entry name" value="WH-like_DNA-bd_sf"/>
</dbReference>
<organism evidence="3 4">
    <name type="scientific">Alligator sinensis</name>
    <name type="common">Chinese alligator</name>
    <dbReference type="NCBI Taxonomy" id="38654"/>
    <lineage>
        <taxon>Eukaryota</taxon>
        <taxon>Metazoa</taxon>
        <taxon>Chordata</taxon>
        <taxon>Craniata</taxon>
        <taxon>Vertebrata</taxon>
        <taxon>Euteleostomi</taxon>
        <taxon>Archelosauria</taxon>
        <taxon>Archosauria</taxon>
        <taxon>Crocodylia</taxon>
        <taxon>Alligatoridae</taxon>
        <taxon>Alligatorinae</taxon>
        <taxon>Alligator</taxon>
    </lineage>
</organism>
<evidence type="ECO:0000259" key="2">
    <source>
        <dbReference type="PROSITE" id="PS50186"/>
    </source>
</evidence>
<feature type="domain" description="DEP" evidence="2">
    <location>
        <begin position="37"/>
        <end position="127"/>
    </location>
</feature>
<dbReference type="CTD" id="120863"/>
<feature type="compositionally biased region" description="Basic and acidic residues" evidence="1">
    <location>
        <begin position="11"/>
        <end position="20"/>
    </location>
</feature>
<dbReference type="CDD" id="cd04446">
    <property type="entry name" value="DEP_DEPDC4"/>
    <property type="match status" value="1"/>
</dbReference>
<dbReference type="CDD" id="cd04405">
    <property type="entry name" value="RhoGAP_BRCC3-like"/>
    <property type="match status" value="1"/>
</dbReference>
<dbReference type="PANTHER" id="PTHR16206">
    <property type="entry name" value="DEP DOMAIN-CONTAINING"/>
    <property type="match status" value="1"/>
</dbReference>
<dbReference type="Gene3D" id="1.10.10.10">
    <property type="entry name" value="Winged helix-like DNA-binding domain superfamily/Winged helix DNA-binding domain"/>
    <property type="match status" value="1"/>
</dbReference>
<gene>
    <name evidence="4" type="primary">DEPDC4</name>
</gene>
<dbReference type="SUPFAM" id="SSF46785">
    <property type="entry name" value="Winged helix' DNA-binding domain"/>
    <property type="match status" value="1"/>
</dbReference>
<dbReference type="KEGG" id="asn:102373065"/>
<proteinExistence type="predicted"/>
<dbReference type="RefSeq" id="XP_025059973.1">
    <property type="nucleotide sequence ID" value="XM_025204188.1"/>
</dbReference>
<reference evidence="4" key="1">
    <citation type="submission" date="2025-08" db="UniProtKB">
        <authorList>
            <consortium name="RefSeq"/>
        </authorList>
    </citation>
    <scope>IDENTIFICATION</scope>
</reference>
<evidence type="ECO:0000313" key="3">
    <source>
        <dbReference type="Proteomes" id="UP000189705"/>
    </source>
</evidence>
<dbReference type="PROSITE" id="PS50186">
    <property type="entry name" value="DEP"/>
    <property type="match status" value="1"/>
</dbReference>
<feature type="region of interest" description="Disordered" evidence="1">
    <location>
        <begin position="1"/>
        <end position="20"/>
    </location>
</feature>
<sequence length="529" mass="62170">WTPRFRRRRSRAELRRPRRPDGPFQATQLWNGMIRALRDQVEIKRRRQHLKMYRNCFTGSDAVHVVLSHLMQSMYLSSNDISRVKGVRVCQVLMERKVFEPVGTKLFKNEKDLEFEDTSSSLYRFVDHGLSPCELKENKDAENVPPEEVLELKAERLSRRKCDTTISNPLALEAAEKKEIEELLQSINIHPSFLPKVLVGEPLHLLSQRVIEDVWKQQTLLRLLQLIDLPILENILESPRKKKNNRLGKEEDLIISNTFLDREVICSLNLPELDEWLCAATECLEYFPDQLIVMVNQQLLQISRELSDLNMHKKILFDVIVKYYNQMRDPLLTNQDLDIHTGIIELIEHGKAEQALEGLQLYLKLLEPNIREELRRLLMFIAIASEPESYKLQKQFDNRSFIIKTFTKTILQNNGLSKPKLEQLIQFLMKNRFELFQLIAENSVQQTPLTLLELTSKKFKSLLEGQDPDTNSGFTFCQHLTLKEFEDQKQQTTQHLLILIREMDNNMTIPVKQKKKLLKEFQKYHSLVF</sequence>
<dbReference type="GO" id="GO:0035556">
    <property type="term" value="P:intracellular signal transduction"/>
    <property type="evidence" value="ECO:0007669"/>
    <property type="project" value="InterPro"/>
</dbReference>
<feature type="compositionally biased region" description="Basic residues" evidence="1">
    <location>
        <begin position="1"/>
        <end position="10"/>
    </location>
</feature>
<dbReference type="Proteomes" id="UP000189705">
    <property type="component" value="Unplaced"/>
</dbReference>
<protein>
    <submittedName>
        <fullName evidence="4">DEP domain-containing protein 4</fullName>
    </submittedName>
</protein>
<dbReference type="PANTHER" id="PTHR16206:SF10">
    <property type="entry name" value="DEP DOMAIN-CONTAINING PROTEIN 4"/>
    <property type="match status" value="1"/>
</dbReference>
<feature type="non-terminal residue" evidence="4">
    <location>
        <position position="1"/>
    </location>
</feature>
<evidence type="ECO:0000256" key="1">
    <source>
        <dbReference type="SAM" id="MobiDB-lite"/>
    </source>
</evidence>
<evidence type="ECO:0000313" key="4">
    <source>
        <dbReference type="RefSeq" id="XP_025059973.1"/>
    </source>
</evidence>
<dbReference type="SMART" id="SM00049">
    <property type="entry name" value="DEP"/>
    <property type="match status" value="1"/>
</dbReference>